<dbReference type="InterPro" id="IPR001005">
    <property type="entry name" value="SANT/Myb"/>
</dbReference>
<dbReference type="PROSITE" id="PS50090">
    <property type="entry name" value="MYB_LIKE"/>
    <property type="match status" value="1"/>
</dbReference>
<dbReference type="SMART" id="SM00717">
    <property type="entry name" value="SANT"/>
    <property type="match status" value="1"/>
</dbReference>
<evidence type="ECO:0000259" key="1">
    <source>
        <dbReference type="PROSITE" id="PS50090"/>
    </source>
</evidence>
<protein>
    <submittedName>
        <fullName evidence="2">Myb-like_DNA-binding domain-containing protein</fullName>
    </submittedName>
</protein>
<dbReference type="Proteomes" id="UP001642409">
    <property type="component" value="Unassembled WGS sequence"/>
</dbReference>
<evidence type="ECO:0000313" key="2">
    <source>
        <dbReference type="EMBL" id="CAL6018497.1"/>
    </source>
</evidence>
<dbReference type="Gene3D" id="1.10.10.60">
    <property type="entry name" value="Homeodomain-like"/>
    <property type="match status" value="1"/>
</dbReference>
<dbReference type="InterPro" id="IPR009057">
    <property type="entry name" value="Homeodomain-like_sf"/>
</dbReference>
<dbReference type="SUPFAM" id="SSF46689">
    <property type="entry name" value="Homeodomain-like"/>
    <property type="match status" value="1"/>
</dbReference>
<accession>A0ABP1IL13</accession>
<evidence type="ECO:0000313" key="3">
    <source>
        <dbReference type="Proteomes" id="UP001642409"/>
    </source>
</evidence>
<name>A0ABP1IL13_9EUKA</name>
<dbReference type="CDD" id="cd00167">
    <property type="entry name" value="SANT"/>
    <property type="match status" value="1"/>
</dbReference>
<proteinExistence type="predicted"/>
<dbReference type="Pfam" id="PF13921">
    <property type="entry name" value="Myb_DNA-bind_6"/>
    <property type="match status" value="1"/>
</dbReference>
<organism evidence="2 3">
    <name type="scientific">Hexamita inflata</name>
    <dbReference type="NCBI Taxonomy" id="28002"/>
    <lineage>
        <taxon>Eukaryota</taxon>
        <taxon>Metamonada</taxon>
        <taxon>Diplomonadida</taxon>
        <taxon>Hexamitidae</taxon>
        <taxon>Hexamitinae</taxon>
        <taxon>Hexamita</taxon>
    </lineage>
</organism>
<gene>
    <name evidence="2" type="ORF">HINF_LOCUS26500</name>
</gene>
<reference evidence="2 3" key="1">
    <citation type="submission" date="2024-07" db="EMBL/GenBank/DDBJ databases">
        <authorList>
            <person name="Akdeniz Z."/>
        </authorList>
    </citation>
    <scope>NUCLEOTIDE SEQUENCE [LARGE SCALE GENOMIC DNA]</scope>
</reference>
<sequence>MIKSKQKPQYTPWSDNDIKKLIKIVKQVGNGKTYIDWQYVARQMSPRTIQQCKSYYGQLIKNNTLQIKYNTEEFKDTFDAKQQYQLLDKKNKMLLYTLPQYYNFDWVIIQSKIPQYNAYELQELFKVSQQSVAAQQIVIQQIAGNSLKSLSTRQLKNIYCNFNVMKYALQIDQLYKNNVDEQLIPSPPPTYDGIYEETDIQYPPQPYLINFFKEILIGIDLESALMNIVIELSHRND</sequence>
<keyword evidence="3" id="KW-1185">Reference proteome</keyword>
<comment type="caution">
    <text evidence="2">The sequence shown here is derived from an EMBL/GenBank/DDBJ whole genome shotgun (WGS) entry which is preliminary data.</text>
</comment>
<feature type="domain" description="Myb-like" evidence="1">
    <location>
        <begin position="5"/>
        <end position="60"/>
    </location>
</feature>
<dbReference type="EMBL" id="CAXDID020000080">
    <property type="protein sequence ID" value="CAL6018497.1"/>
    <property type="molecule type" value="Genomic_DNA"/>
</dbReference>